<sequence length="714" mass="74099">MRDASTRQCNAHAGVCTELRGVGMTTRGMTSLRASGAPPPPSQPDVPPDSAGEKRPAAGESTARNPALGDGVQGQLGHAALVLEIGAAAGHPDVAFLAPRGAPRVLDQPVGAARVAADAGQHHGVVDLGAALAQDAGVVELPEGRDGHVDGQRAVDAQQLDQIGPLGEAVLGQAEPELPRGRRAGALGRRVGVGLAAVHALVHHVLVGGVRVAVIAAVALLHAVDEVLLAQRDVGRPVVLEVGLDHADGGERPARPAAALVLHGRHAALAAEVDVGVLRGADDAAGHAEVLRRQLRPRAQERGELWESQVRELGYRQVAGAGLLGVEVANEGDVGEERHEAGDLVLHGAVHAVVLLVEAVELYVEVNVVVHFEAILRGAPVLAHRADDHLRNVLAHHAGHGVVVLELPVAQRLADALHEPRLPAEIHGAPGYDEGDEQREDQREPAPALVATVEPRHAGVPRVGLAAGFRLRQIRGGIRTLDDIVLRDYVGTHEDKHKRTTEATQNVRKGALVEAVEALVAQNLRETVQGAGVHDVSAGLLAGHHHHATTHSVEGVGGQASTDGDGLRDGPLVENVHVLAVAEQNSLGGVVHAEVGAAVDNDAGNGNAETLIEGHGAGGALDLHEAVHEAGELALALLADVAGEPRARKVERVDDQQGAGAGEATRGHVRREELPELSFLVVAREEGLEVVLEREIEGLGGEVTDHVGHVAPPE</sequence>
<dbReference type="EMBL" id="BPLF01000002">
    <property type="protein sequence ID" value="GIX63585.1"/>
    <property type="molecule type" value="Genomic_DNA"/>
</dbReference>
<proteinExistence type="predicted"/>
<feature type="region of interest" description="Disordered" evidence="1">
    <location>
        <begin position="649"/>
        <end position="669"/>
    </location>
</feature>
<name>A0AAV4LVG1_BABCB</name>
<dbReference type="GeneID" id="94195066"/>
<keyword evidence="3" id="KW-1185">Reference proteome</keyword>
<dbReference type="Proteomes" id="UP001497744">
    <property type="component" value="Unassembled WGS sequence"/>
</dbReference>
<protein>
    <submittedName>
        <fullName evidence="2">ADP,ATP carrier protein</fullName>
    </submittedName>
</protein>
<accession>A0AAV4LVG1</accession>
<dbReference type="AlphaFoldDB" id="A0AAV4LVG1"/>
<evidence type="ECO:0000313" key="3">
    <source>
        <dbReference type="Proteomes" id="UP001497744"/>
    </source>
</evidence>
<feature type="compositionally biased region" description="Pro residues" evidence="1">
    <location>
        <begin position="37"/>
        <end position="47"/>
    </location>
</feature>
<dbReference type="RefSeq" id="XP_067715654.1">
    <property type="nucleotide sequence ID" value="XM_067859553.1"/>
</dbReference>
<organism evidence="2 3">
    <name type="scientific">Babesia caballi</name>
    <dbReference type="NCBI Taxonomy" id="5871"/>
    <lineage>
        <taxon>Eukaryota</taxon>
        <taxon>Sar</taxon>
        <taxon>Alveolata</taxon>
        <taxon>Apicomplexa</taxon>
        <taxon>Aconoidasida</taxon>
        <taxon>Piroplasmida</taxon>
        <taxon>Babesiidae</taxon>
        <taxon>Babesia</taxon>
    </lineage>
</organism>
<feature type="region of interest" description="Disordered" evidence="1">
    <location>
        <begin position="29"/>
        <end position="71"/>
    </location>
</feature>
<evidence type="ECO:0000313" key="2">
    <source>
        <dbReference type="EMBL" id="GIX63585.1"/>
    </source>
</evidence>
<comment type="caution">
    <text evidence="2">The sequence shown here is derived from an EMBL/GenBank/DDBJ whole genome shotgun (WGS) entry which is preliminary data.</text>
</comment>
<gene>
    <name evidence="2" type="ORF">BcabD6B2_30200</name>
</gene>
<evidence type="ECO:0000256" key="1">
    <source>
        <dbReference type="SAM" id="MobiDB-lite"/>
    </source>
</evidence>
<reference evidence="2 3" key="1">
    <citation type="submission" date="2021-06" db="EMBL/GenBank/DDBJ databases">
        <title>Genome sequence of Babesia caballi.</title>
        <authorList>
            <person name="Yamagishi J."/>
            <person name="Kidaka T."/>
            <person name="Ochi A."/>
        </authorList>
    </citation>
    <scope>NUCLEOTIDE SEQUENCE [LARGE SCALE GENOMIC DNA]</scope>
    <source>
        <strain evidence="2">USDA-D6B2</strain>
    </source>
</reference>